<feature type="transmembrane region" description="Helical" evidence="1">
    <location>
        <begin position="559"/>
        <end position="580"/>
    </location>
</feature>
<comment type="caution">
    <text evidence="2">The sequence shown here is derived from an EMBL/GenBank/DDBJ whole genome shotgun (WGS) entry which is preliminary data.</text>
</comment>
<gene>
    <name evidence="2" type="ORF">CVT25_009650</name>
</gene>
<feature type="transmembrane region" description="Helical" evidence="1">
    <location>
        <begin position="326"/>
        <end position="346"/>
    </location>
</feature>
<feature type="transmembrane region" description="Helical" evidence="1">
    <location>
        <begin position="76"/>
        <end position="99"/>
    </location>
</feature>
<proteinExistence type="predicted"/>
<keyword evidence="1" id="KW-0472">Membrane</keyword>
<evidence type="ECO:0008006" key="4">
    <source>
        <dbReference type="Google" id="ProtNLM"/>
    </source>
</evidence>
<evidence type="ECO:0000313" key="2">
    <source>
        <dbReference type="EMBL" id="PPQ90010.1"/>
    </source>
</evidence>
<feature type="transmembrane region" description="Helical" evidence="1">
    <location>
        <begin position="150"/>
        <end position="179"/>
    </location>
</feature>
<feature type="transmembrane region" description="Helical" evidence="1">
    <location>
        <begin position="355"/>
        <end position="375"/>
    </location>
</feature>
<feature type="transmembrane region" description="Helical" evidence="1">
    <location>
        <begin position="532"/>
        <end position="553"/>
    </location>
</feature>
<reference evidence="2 3" key="1">
    <citation type="journal article" date="2018" name="Evol. Lett.">
        <title>Horizontal gene cluster transfer increased hallucinogenic mushroom diversity.</title>
        <authorList>
            <person name="Reynolds H.T."/>
            <person name="Vijayakumar V."/>
            <person name="Gluck-Thaler E."/>
            <person name="Korotkin H.B."/>
            <person name="Matheny P.B."/>
            <person name="Slot J.C."/>
        </authorList>
    </citation>
    <scope>NUCLEOTIDE SEQUENCE [LARGE SCALE GENOMIC DNA]</scope>
    <source>
        <strain evidence="2 3">2631</strain>
    </source>
</reference>
<evidence type="ECO:0000256" key="1">
    <source>
        <dbReference type="SAM" id="Phobius"/>
    </source>
</evidence>
<name>A0A409XGY4_PSICY</name>
<dbReference type="AlphaFoldDB" id="A0A409XGY4"/>
<dbReference type="EMBL" id="NHYD01001756">
    <property type="protein sequence ID" value="PPQ90010.1"/>
    <property type="molecule type" value="Genomic_DNA"/>
</dbReference>
<dbReference type="InParanoid" id="A0A409XGY4"/>
<keyword evidence="1" id="KW-1133">Transmembrane helix</keyword>
<feature type="transmembrane region" description="Helical" evidence="1">
    <location>
        <begin position="35"/>
        <end position="64"/>
    </location>
</feature>
<evidence type="ECO:0000313" key="3">
    <source>
        <dbReference type="Proteomes" id="UP000283269"/>
    </source>
</evidence>
<accession>A0A409XGY4</accession>
<dbReference type="Proteomes" id="UP000283269">
    <property type="component" value="Unassembled WGS sequence"/>
</dbReference>
<dbReference type="OrthoDB" id="3057557at2759"/>
<feature type="transmembrane region" description="Helical" evidence="1">
    <location>
        <begin position="106"/>
        <end position="124"/>
    </location>
</feature>
<feature type="transmembrane region" description="Helical" evidence="1">
    <location>
        <begin position="489"/>
        <end position="512"/>
    </location>
</feature>
<feature type="transmembrane region" description="Helical" evidence="1">
    <location>
        <begin position="286"/>
        <end position="306"/>
    </location>
</feature>
<keyword evidence="1" id="KW-0812">Transmembrane</keyword>
<keyword evidence="3" id="KW-1185">Reference proteome</keyword>
<organism evidence="2 3">
    <name type="scientific">Psilocybe cyanescens</name>
    <dbReference type="NCBI Taxonomy" id="93625"/>
    <lineage>
        <taxon>Eukaryota</taxon>
        <taxon>Fungi</taxon>
        <taxon>Dikarya</taxon>
        <taxon>Basidiomycota</taxon>
        <taxon>Agaricomycotina</taxon>
        <taxon>Agaricomycetes</taxon>
        <taxon>Agaricomycetidae</taxon>
        <taxon>Agaricales</taxon>
        <taxon>Agaricineae</taxon>
        <taxon>Strophariaceae</taxon>
        <taxon>Psilocybe</taxon>
    </lineage>
</organism>
<protein>
    <recommendedName>
        <fullName evidence="4">MARVEL domain-containing protein</fullName>
    </recommendedName>
</protein>
<sequence>MADSESAPLLTDNVSEGTELSVTTRPSRTPKLFKILRILTLVFSTLTLILIITNSIILGVAPFWNSYWQKRINGEVIGWFIASFIASLINVLVDIPVLINIVSDTTFAVGTIISMVRWIGSMPFDDCYNRYNWQDKTIIPPHPKCKDWKLALNIIMGFTAAFGILLATSYICLLLLRVYEILKTKFWKKSSWSIPTGEITWTVSLNVITNGHERTYALSAGAKSDSRAAHGPQRMVESTALLAAQDVEVGSTPLSDNGANDHQSESGNSAKEGRGRLLCFIRILRVHALIISLFNLFLLLAIRFILYHAPLHNFGLYRTKLRTTILAAWMFAAIVLTGITVVVTFFNKISVVSSVLAIIVDIVLTAGIIASAVLFTHEYPHHLWCDAPFLDPDEVFVFSGNYPQYPGSSTKNFSALNPVFPPQIRRFLVVRPAEGDNPPTAPPNKLSLYSAHDLEVEKLEASQVNFKDDLPKHDHFAERGNRLLTCIKVIRFSALAASISNLLVLSAVYFTLEHAPFQSFRGLGEQKLDTGYLEIMMLAAFIFSLAAVIVNTICRYSVILSAAAIITDCLLATVISFLNFQVATLHRIRSARPG</sequence>